<keyword evidence="1" id="KW-0472">Membrane</keyword>
<feature type="transmembrane region" description="Helical" evidence="1">
    <location>
        <begin position="6"/>
        <end position="30"/>
    </location>
</feature>
<evidence type="ECO:0000313" key="3">
    <source>
        <dbReference type="Proteomes" id="UP000176504"/>
    </source>
</evidence>
<sequence length="134" mass="14753">MNILNWSFWHWALIFFGGPTLFFTFAGRLFPKVKNESIKTALIGTDVLTLFAVCLTSLVSLVMALQSLAGWGYGTFLLCLTVPAALAIAYALWDAGMMFLLTKSGTTIYHLNADYTLISVARPPKHGTHNKPIP</sequence>
<comment type="caution">
    <text evidence="2">The sequence shown here is derived from an EMBL/GenBank/DDBJ whole genome shotgun (WGS) entry which is preliminary data.</text>
</comment>
<keyword evidence="1" id="KW-0812">Transmembrane</keyword>
<proteinExistence type="predicted"/>
<organism evidence="2 3">
    <name type="scientific">candidate division WWE3 bacterium RIFCSPLOWO2_01_FULL_41_18</name>
    <dbReference type="NCBI Taxonomy" id="1802625"/>
    <lineage>
        <taxon>Bacteria</taxon>
        <taxon>Katanobacteria</taxon>
    </lineage>
</organism>
<accession>A0A1F4VFX6</accession>
<feature type="transmembrane region" description="Helical" evidence="1">
    <location>
        <begin position="42"/>
        <end position="65"/>
    </location>
</feature>
<reference evidence="2 3" key="1">
    <citation type="journal article" date="2016" name="Nat. Commun.">
        <title>Thousands of microbial genomes shed light on interconnected biogeochemical processes in an aquifer system.</title>
        <authorList>
            <person name="Anantharaman K."/>
            <person name="Brown C.T."/>
            <person name="Hug L.A."/>
            <person name="Sharon I."/>
            <person name="Castelle C.J."/>
            <person name="Probst A.J."/>
            <person name="Thomas B.C."/>
            <person name="Singh A."/>
            <person name="Wilkins M.J."/>
            <person name="Karaoz U."/>
            <person name="Brodie E.L."/>
            <person name="Williams K.H."/>
            <person name="Hubbard S.S."/>
            <person name="Banfield J.F."/>
        </authorList>
    </citation>
    <scope>NUCLEOTIDE SEQUENCE [LARGE SCALE GENOMIC DNA]</scope>
</reference>
<protein>
    <submittedName>
        <fullName evidence="2">Uncharacterized protein</fullName>
    </submittedName>
</protein>
<dbReference type="AlphaFoldDB" id="A0A1F4VFX6"/>
<evidence type="ECO:0000256" key="1">
    <source>
        <dbReference type="SAM" id="Phobius"/>
    </source>
</evidence>
<dbReference type="EMBL" id="MEVI01000001">
    <property type="protein sequence ID" value="OGC55838.1"/>
    <property type="molecule type" value="Genomic_DNA"/>
</dbReference>
<name>A0A1F4VFX6_UNCKA</name>
<keyword evidence="1" id="KW-1133">Transmembrane helix</keyword>
<gene>
    <name evidence="2" type="ORF">A3A78_02260</name>
</gene>
<dbReference type="Proteomes" id="UP000176504">
    <property type="component" value="Unassembled WGS sequence"/>
</dbReference>
<evidence type="ECO:0000313" key="2">
    <source>
        <dbReference type="EMBL" id="OGC55838.1"/>
    </source>
</evidence>
<feature type="transmembrane region" description="Helical" evidence="1">
    <location>
        <begin position="71"/>
        <end position="93"/>
    </location>
</feature>